<protein>
    <submittedName>
        <fullName evidence="3">BLUF domain-containing protein</fullName>
    </submittedName>
</protein>
<dbReference type="PROSITE" id="PS50925">
    <property type="entry name" value="BLUF"/>
    <property type="match status" value="1"/>
</dbReference>
<dbReference type="SUPFAM" id="SSF54975">
    <property type="entry name" value="Acylphosphatase/BLUF domain-like"/>
    <property type="match status" value="1"/>
</dbReference>
<evidence type="ECO:0000256" key="1">
    <source>
        <dbReference type="SAM" id="Phobius"/>
    </source>
</evidence>
<organism evidence="3 4">
    <name type="scientific">Moraxella nasicaprae</name>
    <dbReference type="NCBI Taxonomy" id="2904122"/>
    <lineage>
        <taxon>Bacteria</taxon>
        <taxon>Pseudomonadati</taxon>
        <taxon>Pseudomonadota</taxon>
        <taxon>Gammaproteobacteria</taxon>
        <taxon>Moraxellales</taxon>
        <taxon>Moraxellaceae</taxon>
        <taxon>Moraxella</taxon>
    </lineage>
</organism>
<reference evidence="3" key="1">
    <citation type="submission" date="2021-12" db="EMBL/GenBank/DDBJ databases">
        <title>taxonomy of Moraxella sp. ZY201224.</title>
        <authorList>
            <person name="Li F."/>
        </authorList>
    </citation>
    <scope>NUCLEOTIDE SEQUENCE</scope>
    <source>
        <strain evidence="3">ZY201224</strain>
    </source>
</reference>
<proteinExistence type="predicted"/>
<name>A0ABY6F630_9GAMM</name>
<gene>
    <name evidence="3" type="ORF">LU297_03700</name>
</gene>
<dbReference type="SMART" id="SM01034">
    <property type="entry name" value="BLUF"/>
    <property type="match status" value="1"/>
</dbReference>
<feature type="domain" description="BLUF" evidence="2">
    <location>
        <begin position="4"/>
        <end position="97"/>
    </location>
</feature>
<evidence type="ECO:0000313" key="4">
    <source>
        <dbReference type="Proteomes" id="UP001063782"/>
    </source>
</evidence>
<dbReference type="EMBL" id="CP089977">
    <property type="protein sequence ID" value="UXZ05560.1"/>
    <property type="molecule type" value="Genomic_DNA"/>
</dbReference>
<dbReference type="Proteomes" id="UP001063782">
    <property type="component" value="Chromosome"/>
</dbReference>
<evidence type="ECO:0000259" key="2">
    <source>
        <dbReference type="PROSITE" id="PS50925"/>
    </source>
</evidence>
<dbReference type="Gene3D" id="3.30.70.100">
    <property type="match status" value="1"/>
</dbReference>
<sequence length="193" mass="22818">MKSMFYLTYASRMTWCASVNKDVFTDIYRTSNTFNATQNITGFLCFGNGYFFQYLEGDESKVRELYANICQDSRHKQVTLLSTGYLSHRRFVAWDMAFINMHSPNIHPEMVDFFSLLTPLYWQNADIERMIELFEIHCNTNQFIAKYVHADNGSAIYRYAALHHLVRQHRNFLILYSILILIWAVVMTLLYLD</sequence>
<dbReference type="Pfam" id="PF04940">
    <property type="entry name" value="BLUF"/>
    <property type="match status" value="1"/>
</dbReference>
<dbReference type="InterPro" id="IPR007024">
    <property type="entry name" value="BLUF_domain"/>
</dbReference>
<dbReference type="RefSeq" id="WP_263077072.1">
    <property type="nucleotide sequence ID" value="NZ_CP089977.1"/>
</dbReference>
<keyword evidence="1" id="KW-1133">Transmembrane helix</keyword>
<keyword evidence="1" id="KW-0472">Membrane</keyword>
<accession>A0ABY6F630</accession>
<feature type="transmembrane region" description="Helical" evidence="1">
    <location>
        <begin position="172"/>
        <end position="192"/>
    </location>
</feature>
<keyword evidence="1" id="KW-0812">Transmembrane</keyword>
<evidence type="ECO:0000313" key="3">
    <source>
        <dbReference type="EMBL" id="UXZ05560.1"/>
    </source>
</evidence>
<dbReference type="InterPro" id="IPR036046">
    <property type="entry name" value="Acylphosphatase-like_dom_sf"/>
</dbReference>
<keyword evidence="4" id="KW-1185">Reference proteome</keyword>